<keyword evidence="4 5" id="KW-0472">Membrane</keyword>
<dbReference type="Proteomes" id="UP000035081">
    <property type="component" value="Chromosome"/>
</dbReference>
<evidence type="ECO:0000256" key="3">
    <source>
        <dbReference type="ARBA" id="ARBA00022989"/>
    </source>
</evidence>
<comment type="subcellular location">
    <subcellularLocation>
        <location evidence="1">Membrane</location>
        <topology evidence="1">Multi-pass membrane protein</topology>
    </subcellularLocation>
</comment>
<name>W5YV77_9GAMM</name>
<organism evidence="7 8">
    <name type="scientific">Marinobacter salarius</name>
    <dbReference type="NCBI Taxonomy" id="1420917"/>
    <lineage>
        <taxon>Bacteria</taxon>
        <taxon>Pseudomonadati</taxon>
        <taxon>Pseudomonadota</taxon>
        <taxon>Gammaproteobacteria</taxon>
        <taxon>Pseudomonadales</taxon>
        <taxon>Marinobacteraceae</taxon>
        <taxon>Marinobacter</taxon>
    </lineage>
</organism>
<gene>
    <name evidence="7" type="ORF">AU15_01175</name>
</gene>
<feature type="transmembrane region" description="Helical" evidence="5">
    <location>
        <begin position="202"/>
        <end position="222"/>
    </location>
</feature>
<evidence type="ECO:0000313" key="7">
    <source>
        <dbReference type="EMBL" id="AHI32950.1"/>
    </source>
</evidence>
<feature type="transmembrane region" description="Helical" evidence="5">
    <location>
        <begin position="84"/>
        <end position="102"/>
    </location>
</feature>
<keyword evidence="2 5" id="KW-0812">Transmembrane</keyword>
<dbReference type="KEGG" id="msr:AU15_01175"/>
<dbReference type="PANTHER" id="PTHR37422">
    <property type="entry name" value="TEICHURONIC ACID BIOSYNTHESIS PROTEIN TUAE"/>
    <property type="match status" value="1"/>
</dbReference>
<dbReference type="PANTHER" id="PTHR37422:SF13">
    <property type="entry name" value="LIPOPOLYSACCHARIDE BIOSYNTHESIS PROTEIN PA4999-RELATED"/>
    <property type="match status" value="1"/>
</dbReference>
<feature type="transmembrane region" description="Helical" evidence="5">
    <location>
        <begin position="30"/>
        <end position="52"/>
    </location>
</feature>
<feature type="transmembrane region" description="Helical" evidence="5">
    <location>
        <begin position="6"/>
        <end position="23"/>
    </location>
</feature>
<dbReference type="GO" id="GO:0016020">
    <property type="term" value="C:membrane"/>
    <property type="evidence" value="ECO:0007669"/>
    <property type="project" value="UniProtKB-SubCell"/>
</dbReference>
<dbReference type="AlphaFoldDB" id="W5YV77"/>
<dbReference type="InterPro" id="IPR051533">
    <property type="entry name" value="WaaL-like"/>
</dbReference>
<protein>
    <recommendedName>
        <fullName evidence="6">O-antigen ligase-related domain-containing protein</fullName>
    </recommendedName>
</protein>
<proteinExistence type="predicted"/>
<sequence>MSTYFGDVLLFLLIAASFIYRKTISNLEAFALLGAFLIAFSSFLVITFSGSYNLLPEVVKIVFYGFSVAFVVNCRLFESISSELALSVIVLGLFLVALVQYYNVPWFGEVVRLIWGEAKLRSAESTDPRVYSSLFNANWFGVVVAGLALLIVDHFFITKRILLSSILFSACMLMIMLSGSRTALIAFLVSFAFIVIVRMRSLGNLALILCMLVLVLVVGVYINKSYEVSNRFLDASESLAQNDVSDIRSLGDRFSSWEKGLEIIEINPMLGDGSLLDGFVVHNSYIYVFAGFGIPLGCAMLLLMFFIFFVASKSYTSNASKGVVFISALPLAIASFAGEFLVSTQVFLSYLVIVCLSSNISRDRHRPELN</sequence>
<feature type="domain" description="O-antigen ligase-related" evidence="6">
    <location>
        <begin position="168"/>
        <end position="293"/>
    </location>
</feature>
<dbReference type="HOGENOM" id="CLU_747640_0_0_6"/>
<evidence type="ECO:0000313" key="8">
    <source>
        <dbReference type="Proteomes" id="UP000035081"/>
    </source>
</evidence>
<feature type="transmembrane region" description="Helical" evidence="5">
    <location>
        <begin position="323"/>
        <end position="356"/>
    </location>
</feature>
<evidence type="ECO:0000256" key="4">
    <source>
        <dbReference type="ARBA" id="ARBA00023136"/>
    </source>
</evidence>
<evidence type="ECO:0000256" key="5">
    <source>
        <dbReference type="SAM" id="Phobius"/>
    </source>
</evidence>
<evidence type="ECO:0000256" key="1">
    <source>
        <dbReference type="ARBA" id="ARBA00004141"/>
    </source>
</evidence>
<keyword evidence="3 5" id="KW-1133">Transmembrane helix</keyword>
<evidence type="ECO:0000259" key="6">
    <source>
        <dbReference type="Pfam" id="PF04932"/>
    </source>
</evidence>
<dbReference type="InterPro" id="IPR007016">
    <property type="entry name" value="O-antigen_ligase-rel_domated"/>
</dbReference>
<accession>W5YV77</accession>
<feature type="transmembrane region" description="Helical" evidence="5">
    <location>
        <begin position="285"/>
        <end position="311"/>
    </location>
</feature>
<dbReference type="Pfam" id="PF04932">
    <property type="entry name" value="Wzy_C"/>
    <property type="match status" value="1"/>
</dbReference>
<evidence type="ECO:0000256" key="2">
    <source>
        <dbReference type="ARBA" id="ARBA00022692"/>
    </source>
</evidence>
<feature type="transmembrane region" description="Helical" evidence="5">
    <location>
        <begin position="58"/>
        <end position="77"/>
    </location>
</feature>
<feature type="transmembrane region" description="Helical" evidence="5">
    <location>
        <begin position="166"/>
        <end position="196"/>
    </location>
</feature>
<feature type="transmembrane region" description="Helical" evidence="5">
    <location>
        <begin position="137"/>
        <end position="157"/>
    </location>
</feature>
<dbReference type="EMBL" id="CP007152">
    <property type="protein sequence ID" value="AHI32950.1"/>
    <property type="molecule type" value="Genomic_DNA"/>
</dbReference>
<reference evidence="7 8" key="1">
    <citation type="journal article" date="2014" name="Genome Announc.">
        <title>Draft Genome Sequences of Marinobacter similis A3d10T and Marinobacter salarius R9SW1T.</title>
        <authorList>
            <person name="Ivanova E.P."/>
            <person name="Ng H.J."/>
            <person name="Webb H.K."/>
            <person name="Feng G."/>
            <person name="Oshima K."/>
            <person name="Hattori M."/>
            <person name="Ohkuma M."/>
            <person name="Sergeev A.F."/>
            <person name="Mikhailov V.V."/>
            <person name="Crawford R.J."/>
            <person name="Sawabe T."/>
        </authorList>
    </citation>
    <scope>NUCLEOTIDE SEQUENCE [LARGE SCALE GENOMIC DNA]</scope>
    <source>
        <strain evidence="8">A3d10 and R9SW1</strain>
    </source>
</reference>